<accession>A0A931GTA0</accession>
<dbReference type="InterPro" id="IPR012944">
    <property type="entry name" value="SusD_RagB_dom"/>
</dbReference>
<dbReference type="AlphaFoldDB" id="A0A931GTA0"/>
<dbReference type="Proteomes" id="UP000628448">
    <property type="component" value="Unassembled WGS sequence"/>
</dbReference>
<protein>
    <submittedName>
        <fullName evidence="8">RagB/SusD family nutrient uptake outer membrane protein</fullName>
    </submittedName>
</protein>
<keyword evidence="5" id="KW-0998">Cell outer membrane</keyword>
<dbReference type="InterPro" id="IPR033985">
    <property type="entry name" value="SusD-like_N"/>
</dbReference>
<dbReference type="RefSeq" id="WP_196989368.1">
    <property type="nucleotide sequence ID" value="NZ_JADWYR010000001.1"/>
</dbReference>
<comment type="subcellular location">
    <subcellularLocation>
        <location evidence="1">Cell outer membrane</location>
    </subcellularLocation>
</comment>
<name>A0A931GTA0_9BACT</name>
<gene>
    <name evidence="8" type="ORF">I5907_03645</name>
</gene>
<evidence type="ECO:0000256" key="4">
    <source>
        <dbReference type="ARBA" id="ARBA00023136"/>
    </source>
</evidence>
<organism evidence="8 9">
    <name type="scientific">Panacibacter microcysteis</name>
    <dbReference type="NCBI Taxonomy" id="2793269"/>
    <lineage>
        <taxon>Bacteria</taxon>
        <taxon>Pseudomonadati</taxon>
        <taxon>Bacteroidota</taxon>
        <taxon>Chitinophagia</taxon>
        <taxon>Chitinophagales</taxon>
        <taxon>Chitinophagaceae</taxon>
        <taxon>Panacibacter</taxon>
    </lineage>
</organism>
<dbReference type="EMBL" id="JADWYR010000001">
    <property type="protein sequence ID" value="MBG9375311.1"/>
    <property type="molecule type" value="Genomic_DNA"/>
</dbReference>
<dbReference type="InterPro" id="IPR011990">
    <property type="entry name" value="TPR-like_helical_dom_sf"/>
</dbReference>
<dbReference type="Gene3D" id="1.25.40.390">
    <property type="match status" value="1"/>
</dbReference>
<dbReference type="Pfam" id="PF07980">
    <property type="entry name" value="SusD_RagB"/>
    <property type="match status" value="1"/>
</dbReference>
<dbReference type="Pfam" id="PF14322">
    <property type="entry name" value="SusD-like_3"/>
    <property type="match status" value="1"/>
</dbReference>
<dbReference type="GO" id="GO:0009279">
    <property type="term" value="C:cell outer membrane"/>
    <property type="evidence" value="ECO:0007669"/>
    <property type="project" value="UniProtKB-SubCell"/>
</dbReference>
<dbReference type="PROSITE" id="PS51257">
    <property type="entry name" value="PROKAR_LIPOPROTEIN"/>
    <property type="match status" value="1"/>
</dbReference>
<reference evidence="8" key="1">
    <citation type="submission" date="2020-11" db="EMBL/GenBank/DDBJ databases">
        <title>Bacterial whole genome sequence for Panacibacter sp. DH6.</title>
        <authorList>
            <person name="Le V."/>
            <person name="Ko S."/>
            <person name="Ahn C.-Y."/>
            <person name="Oh H.-M."/>
        </authorList>
    </citation>
    <scope>NUCLEOTIDE SEQUENCE</scope>
    <source>
        <strain evidence="8">DH6</strain>
    </source>
</reference>
<feature type="domain" description="SusD-like N-terminal" evidence="7">
    <location>
        <begin position="100"/>
        <end position="231"/>
    </location>
</feature>
<evidence type="ECO:0000259" key="7">
    <source>
        <dbReference type="Pfam" id="PF14322"/>
    </source>
</evidence>
<evidence type="ECO:0000259" key="6">
    <source>
        <dbReference type="Pfam" id="PF07980"/>
    </source>
</evidence>
<evidence type="ECO:0000256" key="3">
    <source>
        <dbReference type="ARBA" id="ARBA00022729"/>
    </source>
</evidence>
<keyword evidence="3" id="KW-0732">Signal</keyword>
<proteinExistence type="inferred from homology"/>
<sequence length="535" mass="59823">MKKNKILIYNRVLLFVVPILLISAGCQKFLDRKPLTATLDDLNQGSLEAQSLGMYNVLRSYAGFSTLPWIDFHSIRDDDAQKGSDASDGKEIITEFETFVYSKDDWAPNTYWNDHYTMINAANDALYIADSLKVEDDASKRNIGEACFFRAYSYFELVKTYGEVPLLKAKIQDPLDGIKPKETVENLYAFIDSNLQVAADYLPLNEEGWGSGFKGRLTKGAANTLWAQTYLFRSNWAKVAEKCNLVISSGQYSLLDEFSDVWRDGVNGNGKNSAESIWEMNAAIGENAASNSSLDNGSGWGTCQQIRQNGASQEWNLGWGWNTPTDKLVNAWDNNDPRKGKTVLYSGQSDGGPTMGGFGAVIPAYTNPDGVGGLAQKYWNKKLYTGNDPAMRQYTGFINAGNAGWINHRILRYADVILMLAEASNELGDGAKAEEMLEMIRNRASGNLGAGRTVVPFIAFASQTQMRQAIKDERRWEFAMEGYRFYDLVRWGDAIKELGPLGYTNRCRYYPIPQQAINLSKVNGVEILKQNPEWE</sequence>
<comment type="caution">
    <text evidence="8">The sequence shown here is derived from an EMBL/GenBank/DDBJ whole genome shotgun (WGS) entry which is preliminary data.</text>
</comment>
<keyword evidence="4" id="KW-0472">Membrane</keyword>
<keyword evidence="9" id="KW-1185">Reference proteome</keyword>
<dbReference type="SUPFAM" id="SSF48452">
    <property type="entry name" value="TPR-like"/>
    <property type="match status" value="1"/>
</dbReference>
<evidence type="ECO:0000256" key="2">
    <source>
        <dbReference type="ARBA" id="ARBA00006275"/>
    </source>
</evidence>
<evidence type="ECO:0000256" key="1">
    <source>
        <dbReference type="ARBA" id="ARBA00004442"/>
    </source>
</evidence>
<comment type="similarity">
    <text evidence="2">Belongs to the SusD family.</text>
</comment>
<evidence type="ECO:0000256" key="5">
    <source>
        <dbReference type="ARBA" id="ARBA00023237"/>
    </source>
</evidence>
<evidence type="ECO:0000313" key="8">
    <source>
        <dbReference type="EMBL" id="MBG9375311.1"/>
    </source>
</evidence>
<feature type="domain" description="RagB/SusD" evidence="6">
    <location>
        <begin position="312"/>
        <end position="500"/>
    </location>
</feature>
<evidence type="ECO:0000313" key="9">
    <source>
        <dbReference type="Proteomes" id="UP000628448"/>
    </source>
</evidence>